<feature type="compositionally biased region" description="Low complexity" evidence="1">
    <location>
        <begin position="9"/>
        <end position="21"/>
    </location>
</feature>
<protein>
    <submittedName>
        <fullName evidence="2">Uncharacterized protein</fullName>
    </submittedName>
</protein>
<reference evidence="2 3" key="1">
    <citation type="submission" date="2023-04" db="EMBL/GenBank/DDBJ databases">
        <title>Genome of Basidiobolus ranarum AG-B5.</title>
        <authorList>
            <person name="Stajich J.E."/>
            <person name="Carter-House D."/>
            <person name="Gryganskyi A."/>
        </authorList>
    </citation>
    <scope>NUCLEOTIDE SEQUENCE [LARGE SCALE GENOMIC DNA]</scope>
    <source>
        <strain evidence="2 3">AG-B5</strain>
    </source>
</reference>
<dbReference type="EMBL" id="JASJQH010008359">
    <property type="protein sequence ID" value="KAK9693240.1"/>
    <property type="molecule type" value="Genomic_DNA"/>
</dbReference>
<evidence type="ECO:0000256" key="1">
    <source>
        <dbReference type="SAM" id="MobiDB-lite"/>
    </source>
</evidence>
<sequence>MTSRPTLPSSHSIGSSHISASNERSPVVRHIFGLTDEFFEHCFQYKRSLRIKRNIHNDQHPVHEGVAAEATYLTLTPNSTRHHSRGKRVSLMESLRY</sequence>
<gene>
    <name evidence="2" type="ORF">K7432_014001</name>
</gene>
<name>A0ABR2VQ18_9FUNG</name>
<accession>A0ABR2VQ18</accession>
<feature type="region of interest" description="Disordered" evidence="1">
    <location>
        <begin position="78"/>
        <end position="97"/>
    </location>
</feature>
<organism evidence="2 3">
    <name type="scientific">Basidiobolus ranarum</name>
    <dbReference type="NCBI Taxonomy" id="34480"/>
    <lineage>
        <taxon>Eukaryota</taxon>
        <taxon>Fungi</taxon>
        <taxon>Fungi incertae sedis</taxon>
        <taxon>Zoopagomycota</taxon>
        <taxon>Entomophthoromycotina</taxon>
        <taxon>Basidiobolomycetes</taxon>
        <taxon>Basidiobolales</taxon>
        <taxon>Basidiobolaceae</taxon>
        <taxon>Basidiobolus</taxon>
    </lineage>
</organism>
<evidence type="ECO:0000313" key="2">
    <source>
        <dbReference type="EMBL" id="KAK9693240.1"/>
    </source>
</evidence>
<feature type="region of interest" description="Disordered" evidence="1">
    <location>
        <begin position="1"/>
        <end position="23"/>
    </location>
</feature>
<evidence type="ECO:0000313" key="3">
    <source>
        <dbReference type="Proteomes" id="UP001479436"/>
    </source>
</evidence>
<proteinExistence type="predicted"/>
<keyword evidence="3" id="KW-1185">Reference proteome</keyword>
<dbReference type="Proteomes" id="UP001479436">
    <property type="component" value="Unassembled WGS sequence"/>
</dbReference>
<comment type="caution">
    <text evidence="2">The sequence shown here is derived from an EMBL/GenBank/DDBJ whole genome shotgun (WGS) entry which is preliminary data.</text>
</comment>